<feature type="non-terminal residue" evidence="1">
    <location>
        <position position="78"/>
    </location>
</feature>
<accession>A0AAV5UAS8</accession>
<gene>
    <name evidence="1" type="ORF">PENTCL1PPCAC_25634</name>
</gene>
<name>A0AAV5UAS8_9BILA</name>
<sequence>SFRPTRYTQFYFRPYHPDYNIIRIATLSVQRRIIQWHAWEGGIGCRLMQYFVPPSVESNEGRKDKWLSHVLYNLCSPF</sequence>
<dbReference type="Proteomes" id="UP001432027">
    <property type="component" value="Unassembled WGS sequence"/>
</dbReference>
<dbReference type="EMBL" id="BTSX01000006">
    <property type="protein sequence ID" value="GMT03460.1"/>
    <property type="molecule type" value="Genomic_DNA"/>
</dbReference>
<reference evidence="1" key="1">
    <citation type="submission" date="2023-10" db="EMBL/GenBank/DDBJ databases">
        <title>Genome assembly of Pristionchus species.</title>
        <authorList>
            <person name="Yoshida K."/>
            <person name="Sommer R.J."/>
        </authorList>
    </citation>
    <scope>NUCLEOTIDE SEQUENCE</scope>
    <source>
        <strain evidence="1">RS0144</strain>
    </source>
</reference>
<keyword evidence="2" id="KW-1185">Reference proteome</keyword>
<evidence type="ECO:0000313" key="1">
    <source>
        <dbReference type="EMBL" id="GMT03460.1"/>
    </source>
</evidence>
<organism evidence="1 2">
    <name type="scientific">Pristionchus entomophagus</name>
    <dbReference type="NCBI Taxonomy" id="358040"/>
    <lineage>
        <taxon>Eukaryota</taxon>
        <taxon>Metazoa</taxon>
        <taxon>Ecdysozoa</taxon>
        <taxon>Nematoda</taxon>
        <taxon>Chromadorea</taxon>
        <taxon>Rhabditida</taxon>
        <taxon>Rhabditina</taxon>
        <taxon>Diplogasteromorpha</taxon>
        <taxon>Diplogasteroidea</taxon>
        <taxon>Neodiplogasteridae</taxon>
        <taxon>Pristionchus</taxon>
    </lineage>
</organism>
<proteinExistence type="predicted"/>
<dbReference type="AlphaFoldDB" id="A0AAV5UAS8"/>
<evidence type="ECO:0000313" key="2">
    <source>
        <dbReference type="Proteomes" id="UP001432027"/>
    </source>
</evidence>
<feature type="non-terminal residue" evidence="1">
    <location>
        <position position="1"/>
    </location>
</feature>
<protein>
    <submittedName>
        <fullName evidence="1">Uncharacterized protein</fullName>
    </submittedName>
</protein>
<comment type="caution">
    <text evidence="1">The sequence shown here is derived from an EMBL/GenBank/DDBJ whole genome shotgun (WGS) entry which is preliminary data.</text>
</comment>